<keyword evidence="2" id="KW-1185">Reference proteome</keyword>
<evidence type="ECO:0000313" key="1">
    <source>
        <dbReference type="EMBL" id="SNR98527.1"/>
    </source>
</evidence>
<protein>
    <submittedName>
        <fullName evidence="1">Uncharacterized protein</fullName>
    </submittedName>
</protein>
<reference evidence="2" key="1">
    <citation type="submission" date="2017-06" db="EMBL/GenBank/DDBJ databases">
        <authorList>
            <person name="Varghese N."/>
            <person name="Submissions S."/>
        </authorList>
    </citation>
    <scope>NUCLEOTIDE SEQUENCE [LARGE SCALE GENOMIC DNA]</scope>
    <source>
        <strain evidence="2">DSM 28041</strain>
    </source>
</reference>
<name>A0A239ASC2_9BACT</name>
<evidence type="ECO:0000313" key="2">
    <source>
        <dbReference type="Proteomes" id="UP000198310"/>
    </source>
</evidence>
<organism evidence="1 2">
    <name type="scientific">Hymenobacter mucosus</name>
    <dbReference type="NCBI Taxonomy" id="1411120"/>
    <lineage>
        <taxon>Bacteria</taxon>
        <taxon>Pseudomonadati</taxon>
        <taxon>Bacteroidota</taxon>
        <taxon>Cytophagia</taxon>
        <taxon>Cytophagales</taxon>
        <taxon>Hymenobacteraceae</taxon>
        <taxon>Hymenobacter</taxon>
    </lineage>
</organism>
<gene>
    <name evidence="1" type="ORF">SAMN06269173_11515</name>
</gene>
<dbReference type="EMBL" id="FZNS01000015">
    <property type="protein sequence ID" value="SNR98527.1"/>
    <property type="molecule type" value="Genomic_DNA"/>
</dbReference>
<accession>A0A239ASC2</accession>
<proteinExistence type="predicted"/>
<dbReference type="Proteomes" id="UP000198310">
    <property type="component" value="Unassembled WGS sequence"/>
</dbReference>
<sequence length="39" mass="4301">MFYCLLVSLIATQKLKSLSGRVTEKAFGSSVLQEGLLLR</sequence>
<dbReference type="AlphaFoldDB" id="A0A239ASC2"/>